<organism evidence="2">
    <name type="scientific">marine metagenome</name>
    <dbReference type="NCBI Taxonomy" id="408172"/>
    <lineage>
        <taxon>unclassified sequences</taxon>
        <taxon>metagenomes</taxon>
        <taxon>ecological metagenomes</taxon>
    </lineage>
</organism>
<evidence type="ECO:0000256" key="1">
    <source>
        <dbReference type="SAM" id="MobiDB-lite"/>
    </source>
</evidence>
<evidence type="ECO:0000313" key="2">
    <source>
        <dbReference type="EMBL" id="SVC51215.1"/>
    </source>
</evidence>
<feature type="region of interest" description="Disordered" evidence="1">
    <location>
        <begin position="1"/>
        <end position="21"/>
    </location>
</feature>
<dbReference type="AlphaFoldDB" id="A0A382MSW3"/>
<accession>A0A382MSW3</accession>
<gene>
    <name evidence="2" type="ORF">METZ01_LOCUS304069</name>
</gene>
<protein>
    <submittedName>
        <fullName evidence="2">Uncharacterized protein</fullName>
    </submittedName>
</protein>
<feature type="non-terminal residue" evidence="2">
    <location>
        <position position="1"/>
    </location>
</feature>
<sequence>SPMKGVSGPNIIPKRRDTKTNGTSTLVSFFKKLVIPLKVKSKSIFS</sequence>
<reference evidence="2" key="1">
    <citation type="submission" date="2018-05" db="EMBL/GenBank/DDBJ databases">
        <authorList>
            <person name="Lanie J.A."/>
            <person name="Ng W.-L."/>
            <person name="Kazmierczak K.M."/>
            <person name="Andrzejewski T.M."/>
            <person name="Davidsen T.M."/>
            <person name="Wayne K.J."/>
            <person name="Tettelin H."/>
            <person name="Glass J.I."/>
            <person name="Rusch D."/>
            <person name="Podicherti R."/>
            <person name="Tsui H.-C.T."/>
            <person name="Winkler M.E."/>
        </authorList>
    </citation>
    <scope>NUCLEOTIDE SEQUENCE</scope>
</reference>
<name>A0A382MSW3_9ZZZZ</name>
<proteinExistence type="predicted"/>
<dbReference type="EMBL" id="UINC01095265">
    <property type="protein sequence ID" value="SVC51215.1"/>
    <property type="molecule type" value="Genomic_DNA"/>
</dbReference>